<dbReference type="PANTHER" id="PTHR42978:SF7">
    <property type="entry name" value="METALLO-HYDROLASE RV2300C-RELATED"/>
    <property type="match status" value="1"/>
</dbReference>
<dbReference type="InterPro" id="IPR036866">
    <property type="entry name" value="RibonucZ/Hydroxyglut_hydro"/>
</dbReference>
<evidence type="ECO:0000256" key="5">
    <source>
        <dbReference type="ARBA" id="ARBA00022833"/>
    </source>
</evidence>
<evidence type="ECO:0000256" key="1">
    <source>
        <dbReference type="ARBA" id="ARBA00001947"/>
    </source>
</evidence>
<evidence type="ECO:0000313" key="7">
    <source>
        <dbReference type="EMBL" id="MEA5457279.1"/>
    </source>
</evidence>
<sequence length="257" mass="28428">MNASMPIREEPDELLDSAGPLPGDTAELYAVRYGVSRLSERHIFRDGDPKSMRPIAWSFYVARKMGITTLVDVGFRDTATAAQWGVRLLDVAKEMRSILDPLRVDTVCITHGHFDHVDNLDLYPNARVVVAEATYQSILASGSHATRAAMRRAEVIRTTGQVSVADGMTFSVVDGHTPGSSVVTVGRRQRDYVITGDECYLIENVEAQRPIGVFSDAERNTGFLAKALSERLIPLPSHDPEVFIRYPLVSPNIARIF</sequence>
<comment type="cofactor">
    <cofactor evidence="1">
        <name>Zn(2+)</name>
        <dbReference type="ChEBI" id="CHEBI:29105"/>
    </cofactor>
</comment>
<dbReference type="Gene3D" id="3.60.15.10">
    <property type="entry name" value="Ribonuclease Z/Hydroxyacylglutathione hydrolase-like"/>
    <property type="match status" value="1"/>
</dbReference>
<dbReference type="EMBL" id="JAYGGQ010000025">
    <property type="protein sequence ID" value="MEA5457279.1"/>
    <property type="molecule type" value="Genomic_DNA"/>
</dbReference>
<dbReference type="SMART" id="SM00849">
    <property type="entry name" value="Lactamase_B"/>
    <property type="match status" value="1"/>
</dbReference>
<keyword evidence="4" id="KW-0378">Hydrolase</keyword>
<keyword evidence="5" id="KW-0862">Zinc</keyword>
<reference evidence="7 8" key="1">
    <citation type="submission" date="2023-12" db="EMBL/GenBank/DDBJ databases">
        <title>Sinomonas terricola sp. nov, isolated from litchi orchard soil in Guangdong, PR China.</title>
        <authorList>
            <person name="Jiaxin W."/>
            <person name="Yang Z."/>
            <person name="Honghui Z."/>
        </authorList>
    </citation>
    <scope>NUCLEOTIDE SEQUENCE [LARGE SCALE GENOMIC DNA]</scope>
    <source>
        <strain evidence="7 8">JGH33</strain>
    </source>
</reference>
<evidence type="ECO:0000256" key="3">
    <source>
        <dbReference type="ARBA" id="ARBA00022723"/>
    </source>
</evidence>
<dbReference type="PANTHER" id="PTHR42978">
    <property type="entry name" value="QUORUM-QUENCHING LACTONASE YTNP-RELATED-RELATED"/>
    <property type="match status" value="1"/>
</dbReference>
<comment type="similarity">
    <text evidence="2">Belongs to the metallo-beta-lactamase superfamily.</text>
</comment>
<dbReference type="Pfam" id="PF00753">
    <property type="entry name" value="Lactamase_B"/>
    <property type="match status" value="1"/>
</dbReference>
<comment type="caution">
    <text evidence="7">The sequence shown here is derived from an EMBL/GenBank/DDBJ whole genome shotgun (WGS) entry which is preliminary data.</text>
</comment>
<evidence type="ECO:0000313" key="8">
    <source>
        <dbReference type="Proteomes" id="UP001304769"/>
    </source>
</evidence>
<accession>A0ABU5TC66</accession>
<dbReference type="Proteomes" id="UP001304769">
    <property type="component" value="Unassembled WGS sequence"/>
</dbReference>
<feature type="domain" description="Metallo-beta-lactamase" evidence="6">
    <location>
        <begin position="55"/>
        <end position="238"/>
    </location>
</feature>
<keyword evidence="3" id="KW-0479">Metal-binding</keyword>
<proteinExistence type="inferred from homology"/>
<keyword evidence="8" id="KW-1185">Reference proteome</keyword>
<organism evidence="7 8">
    <name type="scientific">Sinomonas terricola</name>
    <dbReference type="NCBI Taxonomy" id="3110330"/>
    <lineage>
        <taxon>Bacteria</taxon>
        <taxon>Bacillati</taxon>
        <taxon>Actinomycetota</taxon>
        <taxon>Actinomycetes</taxon>
        <taxon>Micrococcales</taxon>
        <taxon>Micrococcaceae</taxon>
        <taxon>Sinomonas</taxon>
    </lineage>
</organism>
<gene>
    <name evidence="7" type="ORF">SPF06_21390</name>
</gene>
<evidence type="ECO:0000259" key="6">
    <source>
        <dbReference type="SMART" id="SM00849"/>
    </source>
</evidence>
<dbReference type="RefSeq" id="WP_323281191.1">
    <property type="nucleotide sequence ID" value="NZ_JAYGGQ010000025.1"/>
</dbReference>
<name>A0ABU5TC66_9MICC</name>
<dbReference type="InterPro" id="IPR051013">
    <property type="entry name" value="MBL_superfamily_lactonases"/>
</dbReference>
<protein>
    <submittedName>
        <fullName evidence="7">MBL fold metallo-hydrolase</fullName>
    </submittedName>
</protein>
<dbReference type="InterPro" id="IPR001279">
    <property type="entry name" value="Metallo-B-lactamas"/>
</dbReference>
<evidence type="ECO:0000256" key="4">
    <source>
        <dbReference type="ARBA" id="ARBA00022801"/>
    </source>
</evidence>
<evidence type="ECO:0000256" key="2">
    <source>
        <dbReference type="ARBA" id="ARBA00007749"/>
    </source>
</evidence>
<dbReference type="SUPFAM" id="SSF56281">
    <property type="entry name" value="Metallo-hydrolase/oxidoreductase"/>
    <property type="match status" value="1"/>
</dbReference>